<sequence>MEIYPSLAEGNGLENRQVGKPARGFESLYLLFFIIAGWSSLVARRAHNPKVVGSNPTPAISKDYTFMYSPFLFKTKGRIIARSKSNDYAPFIGNELFGSLISHFLNMFYCV</sequence>
<protein>
    <submittedName>
        <fullName evidence="1">Uncharacterized protein</fullName>
    </submittedName>
</protein>
<dbReference type="AlphaFoldDB" id="A0A069CVJ7"/>
<evidence type="ECO:0000313" key="1">
    <source>
        <dbReference type="EMBL" id="GAK31509.1"/>
    </source>
</evidence>
<dbReference type="AntiFam" id="ANF00010">
    <property type="entry name" value="tRNA translation"/>
</dbReference>
<evidence type="ECO:0000313" key="2">
    <source>
        <dbReference type="Proteomes" id="UP000030643"/>
    </source>
</evidence>
<reference evidence="2" key="1">
    <citation type="journal article" date="2014" name="Genome Announc.">
        <title>Draft genome sequence of Weissella oryzae SG25T, isolated from fermented rice grains.</title>
        <authorList>
            <person name="Tanizawa Y."/>
            <person name="Fujisawa T."/>
            <person name="Mochizuki T."/>
            <person name="Kaminuma E."/>
            <person name="Suzuki Y."/>
            <person name="Nakamura Y."/>
            <person name="Tohno M."/>
        </authorList>
    </citation>
    <scope>NUCLEOTIDE SEQUENCE [LARGE SCALE GENOMIC DNA]</scope>
    <source>
        <strain evidence="2">DSM 25784 / JCM 18191 / LMG 30913 / SG25</strain>
    </source>
</reference>
<organism evidence="1 2">
    <name type="scientific">Weissella oryzae (strain DSM 25784 / JCM 18191 / LMG 30913 / SG25)</name>
    <dbReference type="NCBI Taxonomy" id="1329250"/>
    <lineage>
        <taxon>Bacteria</taxon>
        <taxon>Bacillati</taxon>
        <taxon>Bacillota</taxon>
        <taxon>Bacilli</taxon>
        <taxon>Lactobacillales</taxon>
        <taxon>Lactobacillaceae</taxon>
        <taxon>Weissella</taxon>
    </lineage>
</organism>
<name>A0A069CVJ7_WEIOS</name>
<proteinExistence type="predicted"/>
<dbReference type="eggNOG" id="ENOG5033AVQ">
    <property type="taxonomic scope" value="Bacteria"/>
</dbReference>
<dbReference type="Proteomes" id="UP000030643">
    <property type="component" value="Unassembled WGS sequence"/>
</dbReference>
<keyword evidence="2" id="KW-1185">Reference proteome</keyword>
<gene>
    <name evidence="1" type="ORF">WOSG25_100750</name>
</gene>
<accession>A0A069CVJ7</accession>
<dbReference type="EMBL" id="DF820493">
    <property type="protein sequence ID" value="GAK31509.1"/>
    <property type="molecule type" value="Genomic_DNA"/>
</dbReference>